<dbReference type="RefSeq" id="WP_008513829.1">
    <property type="nucleotide sequence ID" value="NZ_ACJM01000001.1"/>
</dbReference>
<protein>
    <submittedName>
        <fullName evidence="4">Diguanylate cyclase</fullName>
    </submittedName>
</protein>
<accession>C0GC94</accession>
<dbReference type="NCBIfam" id="TIGR00254">
    <property type="entry name" value="GGDEF"/>
    <property type="match status" value="1"/>
</dbReference>
<dbReference type="eggNOG" id="COG4191">
    <property type="taxonomic scope" value="Bacteria"/>
</dbReference>
<dbReference type="FunFam" id="3.30.70.270:FF:000001">
    <property type="entry name" value="Diguanylate cyclase domain protein"/>
    <property type="match status" value="1"/>
</dbReference>
<dbReference type="PANTHER" id="PTHR45138">
    <property type="entry name" value="REGULATORY COMPONENTS OF SENSORY TRANSDUCTION SYSTEM"/>
    <property type="match status" value="1"/>
</dbReference>
<organism evidence="4 5">
    <name type="scientific">Dethiobacter alkaliphilus AHT 1</name>
    <dbReference type="NCBI Taxonomy" id="555088"/>
    <lineage>
        <taxon>Bacteria</taxon>
        <taxon>Bacillati</taxon>
        <taxon>Bacillota</taxon>
        <taxon>Dethiobacteria</taxon>
        <taxon>Dethiobacterales</taxon>
        <taxon>Dethiobacteraceae</taxon>
        <taxon>Dethiobacter</taxon>
    </lineage>
</organism>
<dbReference type="eggNOG" id="COG3706">
    <property type="taxonomic scope" value="Bacteria"/>
</dbReference>
<name>C0GC94_DETAL</name>
<dbReference type="EMBL" id="ACJM01000001">
    <property type="protein sequence ID" value="EEG78829.1"/>
    <property type="molecule type" value="Genomic_DNA"/>
</dbReference>
<dbReference type="CDD" id="cd01949">
    <property type="entry name" value="GGDEF"/>
    <property type="match status" value="1"/>
</dbReference>
<gene>
    <name evidence="4" type="ORF">DealDRAFT_0103</name>
</gene>
<dbReference type="InterPro" id="IPR050469">
    <property type="entry name" value="Diguanylate_Cyclase"/>
</dbReference>
<dbReference type="SMART" id="SM00267">
    <property type="entry name" value="GGDEF"/>
    <property type="match status" value="1"/>
</dbReference>
<dbReference type="Gene3D" id="3.30.70.270">
    <property type="match status" value="1"/>
</dbReference>
<evidence type="ECO:0000256" key="1">
    <source>
        <dbReference type="SAM" id="Coils"/>
    </source>
</evidence>
<dbReference type="STRING" id="555088.DealDRAFT_0103"/>
<evidence type="ECO:0000313" key="4">
    <source>
        <dbReference type="EMBL" id="EEG78829.1"/>
    </source>
</evidence>
<dbReference type="PROSITE" id="PS50887">
    <property type="entry name" value="GGDEF"/>
    <property type="match status" value="1"/>
</dbReference>
<feature type="domain" description="GGDEF" evidence="3">
    <location>
        <begin position="363"/>
        <end position="496"/>
    </location>
</feature>
<sequence length="496" mass="56712">MKLRRLLFNDGQTSIKGKLYRPILLLLIFFGVIFISVININMKRVANQEAYRLSQVLASQNLAVHTFINQEQKPSFFDASDLGEDDFIPELMSSTYMIRQINEHLDPLVPVNYYYKEVAVNARSPQNEAYDYEVEALRRFNSGEIDEIREVMDWNDKTYFVYMQPGEYMEEGCIQCHGTAEQAPAGLVDYYGPERSFGREPGELVSALSIRIPLEEAYAGANRTSLILSATYGLMLLLLFGSSSSVMSRVVVQPITSLDTRLRDTLTRFNGKAADVVLDGDEIENVSSAFDFLEERLSEAYDNLEQHAKSLEVKVEERTRDLNRVNAQLVLANQNDWLLGVLNRGAFDMRAKSEFDRMRREKGPISFVMMDLDRFKSYNDMYGREAGDKTLKRVVEIIQQNIRAYDVCGRYAGEEFVICLPNTSRQEANEIASRIVTGIYGAEIYHRQNEPFGRVTVSAGVAGVENAKDTYFERLIKEADDNMYKAKEVRNTYYPQ</sequence>
<dbReference type="InterPro" id="IPR021796">
    <property type="entry name" value="Tll0287-like_dom"/>
</dbReference>
<keyword evidence="2" id="KW-0472">Membrane</keyword>
<dbReference type="GO" id="GO:0052621">
    <property type="term" value="F:diguanylate cyclase activity"/>
    <property type="evidence" value="ECO:0007669"/>
    <property type="project" value="TreeGrafter"/>
</dbReference>
<dbReference type="Proteomes" id="UP000006443">
    <property type="component" value="Unassembled WGS sequence"/>
</dbReference>
<feature type="transmembrane region" description="Helical" evidence="2">
    <location>
        <begin position="226"/>
        <end position="247"/>
    </location>
</feature>
<keyword evidence="2" id="KW-1133">Transmembrane helix</keyword>
<dbReference type="PANTHER" id="PTHR45138:SF9">
    <property type="entry name" value="DIGUANYLATE CYCLASE DGCM-RELATED"/>
    <property type="match status" value="1"/>
</dbReference>
<dbReference type="Pfam" id="PF11845">
    <property type="entry name" value="Tll0287-like"/>
    <property type="match status" value="1"/>
</dbReference>
<evidence type="ECO:0000259" key="3">
    <source>
        <dbReference type="PROSITE" id="PS50887"/>
    </source>
</evidence>
<feature type="transmembrane region" description="Helical" evidence="2">
    <location>
        <begin position="20"/>
        <end position="42"/>
    </location>
</feature>
<proteinExistence type="predicted"/>
<comment type="caution">
    <text evidence="4">The sequence shown here is derived from an EMBL/GenBank/DDBJ whole genome shotgun (WGS) entry which is preliminary data.</text>
</comment>
<keyword evidence="2" id="KW-0812">Transmembrane</keyword>
<evidence type="ECO:0000256" key="2">
    <source>
        <dbReference type="SAM" id="Phobius"/>
    </source>
</evidence>
<dbReference type="Pfam" id="PF00990">
    <property type="entry name" value="GGDEF"/>
    <property type="match status" value="1"/>
</dbReference>
<keyword evidence="1" id="KW-0175">Coiled coil</keyword>
<dbReference type="AlphaFoldDB" id="C0GC94"/>
<dbReference type="SUPFAM" id="SSF55073">
    <property type="entry name" value="Nucleotide cyclase"/>
    <property type="match status" value="1"/>
</dbReference>
<dbReference type="InterPro" id="IPR029787">
    <property type="entry name" value="Nucleotide_cyclase"/>
</dbReference>
<keyword evidence="5" id="KW-1185">Reference proteome</keyword>
<reference evidence="4 5" key="1">
    <citation type="submission" date="2009-02" db="EMBL/GenBank/DDBJ databases">
        <title>Sequencing of the draft genome and assembly of Dethiobacter alkaliphilus AHT 1.</title>
        <authorList>
            <consortium name="US DOE Joint Genome Institute (JGI-PGF)"/>
            <person name="Lucas S."/>
            <person name="Copeland A."/>
            <person name="Lapidus A."/>
            <person name="Glavina del Rio T."/>
            <person name="Dalin E."/>
            <person name="Tice H."/>
            <person name="Bruce D."/>
            <person name="Goodwin L."/>
            <person name="Pitluck S."/>
            <person name="Larimer F."/>
            <person name="Land M.L."/>
            <person name="Hauser L."/>
            <person name="Muyzer G."/>
        </authorList>
    </citation>
    <scope>NUCLEOTIDE SEQUENCE [LARGE SCALE GENOMIC DNA]</scope>
    <source>
        <strain evidence="4 5">AHT 1</strain>
    </source>
</reference>
<dbReference type="InterPro" id="IPR000160">
    <property type="entry name" value="GGDEF_dom"/>
</dbReference>
<feature type="coiled-coil region" evidence="1">
    <location>
        <begin position="283"/>
        <end position="328"/>
    </location>
</feature>
<dbReference type="OrthoDB" id="9783388at2"/>
<evidence type="ECO:0000313" key="5">
    <source>
        <dbReference type="Proteomes" id="UP000006443"/>
    </source>
</evidence>
<dbReference type="InterPro" id="IPR043128">
    <property type="entry name" value="Rev_trsase/Diguanyl_cyclase"/>
</dbReference>